<accession>A0A6C1B670</accession>
<dbReference type="PANTHER" id="PTHR40590:SF1">
    <property type="entry name" value="CYTOPLASMIC PROTEIN"/>
    <property type="match status" value="1"/>
</dbReference>
<keyword evidence="2" id="KW-1185">Reference proteome</keyword>
<organism evidence="1 2">
    <name type="scientific">Nitrogeniibacter mangrovi</name>
    <dbReference type="NCBI Taxonomy" id="2016596"/>
    <lineage>
        <taxon>Bacteria</taxon>
        <taxon>Pseudomonadati</taxon>
        <taxon>Pseudomonadota</taxon>
        <taxon>Betaproteobacteria</taxon>
        <taxon>Rhodocyclales</taxon>
        <taxon>Zoogloeaceae</taxon>
        <taxon>Nitrogeniibacter</taxon>
    </lineage>
</organism>
<protein>
    <submittedName>
        <fullName evidence="1">TraB/GumN family protein</fullName>
    </submittedName>
</protein>
<evidence type="ECO:0000313" key="2">
    <source>
        <dbReference type="Proteomes" id="UP000501991"/>
    </source>
</evidence>
<dbReference type="AlphaFoldDB" id="A0A6C1B670"/>
<proteinExistence type="predicted"/>
<dbReference type="Proteomes" id="UP000501991">
    <property type="component" value="Chromosome"/>
</dbReference>
<dbReference type="InterPro" id="IPR047111">
    <property type="entry name" value="YbaP-like"/>
</dbReference>
<name>A0A6C1B670_9RHOO</name>
<dbReference type="EMBL" id="CP048836">
    <property type="protein sequence ID" value="QID18295.1"/>
    <property type="molecule type" value="Genomic_DNA"/>
</dbReference>
<dbReference type="PANTHER" id="PTHR40590">
    <property type="entry name" value="CYTOPLASMIC PROTEIN-RELATED"/>
    <property type="match status" value="1"/>
</dbReference>
<gene>
    <name evidence="1" type="ORF">G3580_12010</name>
</gene>
<dbReference type="RefSeq" id="WP_173765814.1">
    <property type="nucleotide sequence ID" value="NZ_CP048836.1"/>
</dbReference>
<dbReference type="Pfam" id="PF01963">
    <property type="entry name" value="TraB_PrgY_gumN"/>
    <property type="match status" value="1"/>
</dbReference>
<dbReference type="SUPFAM" id="SSF159501">
    <property type="entry name" value="EreA/ChaN-like"/>
    <property type="match status" value="1"/>
</dbReference>
<reference evidence="1" key="1">
    <citation type="submission" date="2020-02" db="EMBL/GenBank/DDBJ databases">
        <title>Nitrogenibacter mangrovi gen. nov., sp. nov. isolated from mangrove sediment, a denitrifying betaproteobacterium.</title>
        <authorList>
            <person name="Liao H."/>
            <person name="Tian Y."/>
        </authorList>
    </citation>
    <scope>NUCLEOTIDE SEQUENCE [LARGE SCALE GENOMIC DNA]</scope>
    <source>
        <strain evidence="1">M9-3-2</strain>
    </source>
</reference>
<sequence length="307" mass="32197">MIDLMRMKIAVERRAGRLRRWTAVCWIALAAPAWAAPALWAVSDAQGRVRGHLFGTVHLCKADCYPLPATVRAAFDSADRLIVELDAGDPAVAATVAAAGLLPAGRRLEAQLPAELFRALEGAAGRLGLDAAILQRMRPWFASAWLMASAAEQAGYSNAAGVDAVLLARSRAAGKALVTLETPERQVAALSAGGAQAQVAALRQTVEMINTGRMSAYLDRLVAAWRTGDEAALSAAMAEGLDTDEAAPLIEALLTERNGEMAARIDRLLGAPGTAFVAVGGGHLVGAEGIPARLARLGWRVRRVASP</sequence>
<dbReference type="InterPro" id="IPR002816">
    <property type="entry name" value="TraB/PrgY/GumN_fam"/>
</dbReference>
<dbReference type="CDD" id="cd14789">
    <property type="entry name" value="Tiki"/>
    <property type="match status" value="1"/>
</dbReference>
<evidence type="ECO:0000313" key="1">
    <source>
        <dbReference type="EMBL" id="QID18295.1"/>
    </source>
</evidence>
<dbReference type="KEGG" id="azq:G3580_12010"/>